<keyword evidence="3 7" id="KW-0732">Signal</keyword>
<feature type="transmembrane region" description="Helical" evidence="6">
    <location>
        <begin position="202"/>
        <end position="223"/>
    </location>
</feature>
<keyword evidence="4 6" id="KW-1133">Transmembrane helix</keyword>
<dbReference type="STRING" id="4615.A0A199W909"/>
<evidence type="ECO:0000256" key="7">
    <source>
        <dbReference type="SAM" id="SignalP"/>
    </source>
</evidence>
<dbReference type="PANTHER" id="PTHR15071:SF0">
    <property type="entry name" value="MANNOSE 6-PHOSPHATE RECEPTOR-LIKE PROTEIN 1"/>
    <property type="match status" value="1"/>
</dbReference>
<evidence type="ECO:0000256" key="1">
    <source>
        <dbReference type="ARBA" id="ARBA00004167"/>
    </source>
</evidence>
<feature type="chain" id="PRO_5008508619" description="Autophagy-related protein 27" evidence="7">
    <location>
        <begin position="33"/>
        <end position="289"/>
    </location>
</feature>
<comment type="subcellular location">
    <subcellularLocation>
        <location evidence="1">Membrane</location>
        <topology evidence="1">Single-pass membrane protein</topology>
    </subcellularLocation>
</comment>
<proteinExistence type="predicted"/>
<evidence type="ECO:0008006" key="10">
    <source>
        <dbReference type="Google" id="ProtNLM"/>
    </source>
</evidence>
<evidence type="ECO:0000256" key="2">
    <source>
        <dbReference type="ARBA" id="ARBA00022692"/>
    </source>
</evidence>
<comment type="caution">
    <text evidence="8">The sequence shown here is derived from an EMBL/GenBank/DDBJ whole genome shotgun (WGS) entry which is preliminary data.</text>
</comment>
<protein>
    <recommendedName>
        <fullName evidence="10">Autophagy-related protein 27</fullName>
    </recommendedName>
</protein>
<evidence type="ECO:0000256" key="4">
    <source>
        <dbReference type="ARBA" id="ARBA00022989"/>
    </source>
</evidence>
<keyword evidence="5 6" id="KW-0472">Membrane</keyword>
<dbReference type="Pfam" id="PF09451">
    <property type="entry name" value="ATG27"/>
    <property type="match status" value="1"/>
</dbReference>
<evidence type="ECO:0000313" key="8">
    <source>
        <dbReference type="EMBL" id="OAY85721.1"/>
    </source>
</evidence>
<dbReference type="InterPro" id="IPR018939">
    <property type="entry name" value="Autophagy-rel_prot_27"/>
</dbReference>
<accession>A0A199W909</accession>
<gene>
    <name evidence="8" type="ORF">ACMD2_14682</name>
</gene>
<evidence type="ECO:0000256" key="3">
    <source>
        <dbReference type="ARBA" id="ARBA00022729"/>
    </source>
</evidence>
<dbReference type="GO" id="GO:0000139">
    <property type="term" value="C:Golgi membrane"/>
    <property type="evidence" value="ECO:0007669"/>
    <property type="project" value="UniProtKB-SubCell"/>
</dbReference>
<name>A0A199W909_ANACO</name>
<dbReference type="EMBL" id="LSRQ01000057">
    <property type="protein sequence ID" value="OAY85721.1"/>
    <property type="molecule type" value="Genomic_DNA"/>
</dbReference>
<feature type="signal peptide" evidence="7">
    <location>
        <begin position="1"/>
        <end position="32"/>
    </location>
</feature>
<keyword evidence="2 6" id="KW-0812">Transmembrane</keyword>
<organism evidence="8 9">
    <name type="scientific">Ananas comosus</name>
    <name type="common">Pineapple</name>
    <name type="synonym">Ananas ananas</name>
    <dbReference type="NCBI Taxonomy" id="4615"/>
    <lineage>
        <taxon>Eukaryota</taxon>
        <taxon>Viridiplantae</taxon>
        <taxon>Streptophyta</taxon>
        <taxon>Embryophyta</taxon>
        <taxon>Tracheophyta</taxon>
        <taxon>Spermatophyta</taxon>
        <taxon>Magnoliopsida</taxon>
        <taxon>Liliopsida</taxon>
        <taxon>Poales</taxon>
        <taxon>Bromeliaceae</taxon>
        <taxon>Bromelioideae</taxon>
        <taxon>Ananas</taxon>
    </lineage>
</organism>
<dbReference type="Proteomes" id="UP000092600">
    <property type="component" value="Unassembled WGS sequence"/>
</dbReference>
<dbReference type="AlphaFoldDB" id="A0A199W909"/>
<evidence type="ECO:0000256" key="6">
    <source>
        <dbReference type="SAM" id="Phobius"/>
    </source>
</evidence>
<evidence type="ECO:0000313" key="9">
    <source>
        <dbReference type="Proteomes" id="UP000092600"/>
    </source>
</evidence>
<reference evidence="8 9" key="1">
    <citation type="journal article" date="2016" name="DNA Res.">
        <title>The draft genome of MD-2 pineapple using hybrid error correction of long reads.</title>
        <authorList>
            <person name="Redwan R.M."/>
            <person name="Saidin A."/>
            <person name="Kumar S.V."/>
        </authorList>
    </citation>
    <scope>NUCLEOTIDE SEQUENCE [LARGE SCALE GENOMIC DNA]</scope>
    <source>
        <strain evidence="9">cv. MD2</strain>
        <tissue evidence="8">Leaf</tissue>
    </source>
</reference>
<evidence type="ECO:0000256" key="5">
    <source>
        <dbReference type="ARBA" id="ARBA00023136"/>
    </source>
</evidence>
<dbReference type="PANTHER" id="PTHR15071">
    <property type="entry name" value="MANNOSE-6-PHOSPHATE RECEPTOR FAMILY MEMBER"/>
    <property type="match status" value="1"/>
</dbReference>
<sequence length="289" mass="31600">MATRHRAPSCARALVLGAALVWFAPLLALARGACELSVVHRNTLYNYTLASPTPKHPHGVLSEDGFYRVAVNDSILWFQLCDQMIFNHDPPTCHGCQSCGGPLRCGMKCSGLVSNNVGGYDVCTTIGIGSNQQITLIDKNNPQKGVMVKMVLTDCSLSVSVFCDSNVVQLPETFDISGTCDYATALRHPSGCAKAISVSGKGWGWFGTLIMIIICLLLGYILVGTVYRFFFLGIHGVEFIFFFGKIKAIPNLQFWINLPQRARIMISSLIRKLSGRSGDSQGSYARMNY</sequence>